<dbReference type="Proteomes" id="UP000256519">
    <property type="component" value="Unassembled WGS sequence"/>
</dbReference>
<feature type="domain" description="Knr4/Smi1-like" evidence="1">
    <location>
        <begin position="20"/>
        <end position="166"/>
    </location>
</feature>
<dbReference type="InterPro" id="IPR018958">
    <property type="entry name" value="Knr4/Smi1-like_dom"/>
</dbReference>
<proteinExistence type="predicted"/>
<evidence type="ECO:0000313" key="2">
    <source>
        <dbReference type="EMBL" id="RDZ04990.1"/>
    </source>
</evidence>
<gene>
    <name evidence="2" type="ORF">C3744_30140</name>
</gene>
<dbReference type="AlphaFoldDB" id="A0A3D8WT77"/>
<reference evidence="2 3" key="1">
    <citation type="journal article" date="2018" name="Appl. Environ. Microbiol.">
        <title>Antimicrobial susceptibility testing and tentative epidemiological cut-off values of five Bacillus species relevant for use as animal feed additives or for plant protection.</title>
        <authorList>
            <person name="Agerso Y."/>
            <person name="Stuer-Lauridsen B."/>
            <person name="Bjerre K."/>
            <person name="Jensen M.G."/>
            <person name="Johansen E."/>
            <person name="Bennedsen M."/>
            <person name="Brockmann E."/>
            <person name="Nielsen B."/>
        </authorList>
    </citation>
    <scope>NUCLEOTIDE SEQUENCE [LARGE SCALE GENOMIC DNA]</scope>
    <source>
        <strain evidence="2 3">CHCC20162</strain>
    </source>
</reference>
<dbReference type="SMART" id="SM00860">
    <property type="entry name" value="SMI1_KNR4"/>
    <property type="match status" value="1"/>
</dbReference>
<organism evidence="2 3">
    <name type="scientific">Priestia megaterium</name>
    <name type="common">Bacillus megaterium</name>
    <dbReference type="NCBI Taxonomy" id="1404"/>
    <lineage>
        <taxon>Bacteria</taxon>
        <taxon>Bacillati</taxon>
        <taxon>Bacillota</taxon>
        <taxon>Bacilli</taxon>
        <taxon>Bacillales</taxon>
        <taxon>Bacillaceae</taxon>
        <taxon>Priestia</taxon>
    </lineage>
</organism>
<name>A0A3D8WT77_PRIMG</name>
<accession>A0A3D8WT77</accession>
<dbReference type="Gene3D" id="3.40.1580.10">
    <property type="entry name" value="SMI1/KNR4-like"/>
    <property type="match status" value="1"/>
</dbReference>
<dbReference type="Pfam" id="PF14568">
    <property type="entry name" value="SUKH_6"/>
    <property type="match status" value="1"/>
</dbReference>
<evidence type="ECO:0000259" key="1">
    <source>
        <dbReference type="SMART" id="SM00860"/>
    </source>
</evidence>
<evidence type="ECO:0000313" key="3">
    <source>
        <dbReference type="Proteomes" id="UP000256519"/>
    </source>
</evidence>
<dbReference type="EMBL" id="PQWM01000090">
    <property type="protein sequence ID" value="RDZ04990.1"/>
    <property type="molecule type" value="Genomic_DNA"/>
</dbReference>
<dbReference type="SUPFAM" id="SSF160631">
    <property type="entry name" value="SMI1/KNR4-like"/>
    <property type="match status" value="1"/>
</dbReference>
<comment type="caution">
    <text evidence="2">The sequence shown here is derived from an EMBL/GenBank/DDBJ whole genome shotgun (WGS) entry which is preliminary data.</text>
</comment>
<protein>
    <submittedName>
        <fullName evidence="2">SMI1/KNR4 family protein</fullName>
    </submittedName>
</protein>
<sequence>MTCCKGAIKVRIVKESIIYPLPQDQDITKLEDSFRIQLPNEYKEFLKRYNGCKVIDSTPLMIINKRCQIERFLGIVKNFSEHPYGEYDIGCCETSLGEQGRNFYDEDLIGSELVPIAKLAWGDYLCLNFHYDKNNPSVDFLDYEESYECDPATSKIADTFQAFLSMLSSENG</sequence>
<dbReference type="InterPro" id="IPR037883">
    <property type="entry name" value="Knr4/Smi1-like_sf"/>
</dbReference>